<dbReference type="Gene3D" id="1.10.1040.10">
    <property type="entry name" value="N-(1-d-carboxylethyl)-l-norvaline Dehydrogenase, domain 2"/>
    <property type="match status" value="1"/>
</dbReference>
<dbReference type="SUPFAM" id="SSF51735">
    <property type="entry name" value="NAD(P)-binding Rossmann-fold domains"/>
    <property type="match status" value="1"/>
</dbReference>
<dbReference type="InterPro" id="IPR006115">
    <property type="entry name" value="6PGDH_NADP-bd"/>
</dbReference>
<keyword evidence="2" id="KW-0520">NAD</keyword>
<accession>A0A9E7ZSU3</accession>
<feature type="domain" description="6-phosphogluconate dehydrogenase NADP-binding" evidence="4">
    <location>
        <begin position="5"/>
        <end position="160"/>
    </location>
</feature>
<protein>
    <submittedName>
        <fullName evidence="6">NAD(P)-dependent oxidoreductase</fullName>
    </submittedName>
</protein>
<evidence type="ECO:0000256" key="3">
    <source>
        <dbReference type="PIRSR" id="PIRSR000103-1"/>
    </source>
</evidence>
<feature type="active site" evidence="3">
    <location>
        <position position="171"/>
    </location>
</feature>
<dbReference type="EMBL" id="CP102774">
    <property type="protein sequence ID" value="UZF85456.1"/>
    <property type="molecule type" value="Genomic_DNA"/>
</dbReference>
<gene>
    <name evidence="6" type="ORF">NWE54_16675</name>
</gene>
<keyword evidence="1" id="KW-0560">Oxidoreductase</keyword>
<dbReference type="InterPro" id="IPR008927">
    <property type="entry name" value="6-PGluconate_DH-like_C_sf"/>
</dbReference>
<dbReference type="GO" id="GO:0016616">
    <property type="term" value="F:oxidoreductase activity, acting on the CH-OH group of donors, NAD or NADP as acceptor"/>
    <property type="evidence" value="ECO:0007669"/>
    <property type="project" value="TreeGrafter"/>
</dbReference>
<feature type="domain" description="3-hydroxyisobutyrate dehydrogenase-like NAD-binding" evidence="5">
    <location>
        <begin position="165"/>
        <end position="285"/>
    </location>
</feature>
<dbReference type="InterPro" id="IPR015815">
    <property type="entry name" value="HIBADH-related"/>
</dbReference>
<dbReference type="Pfam" id="PF14833">
    <property type="entry name" value="NAD_binding_11"/>
    <property type="match status" value="1"/>
</dbReference>
<dbReference type="InterPro" id="IPR013328">
    <property type="entry name" value="6PGD_dom2"/>
</dbReference>
<dbReference type="Gene3D" id="3.40.50.720">
    <property type="entry name" value="NAD(P)-binding Rossmann-like Domain"/>
    <property type="match status" value="1"/>
</dbReference>
<dbReference type="SUPFAM" id="SSF48179">
    <property type="entry name" value="6-phosphogluconate dehydrogenase C-terminal domain-like"/>
    <property type="match status" value="1"/>
</dbReference>
<evidence type="ECO:0000256" key="2">
    <source>
        <dbReference type="ARBA" id="ARBA00023027"/>
    </source>
</evidence>
<dbReference type="Pfam" id="PF03446">
    <property type="entry name" value="NAD_binding_2"/>
    <property type="match status" value="1"/>
</dbReference>
<dbReference type="GO" id="GO:0050661">
    <property type="term" value="F:NADP binding"/>
    <property type="evidence" value="ECO:0007669"/>
    <property type="project" value="InterPro"/>
</dbReference>
<dbReference type="PANTHER" id="PTHR22981">
    <property type="entry name" value="3-HYDROXYISOBUTYRATE DEHYDROGENASE-RELATED"/>
    <property type="match status" value="1"/>
</dbReference>
<evidence type="ECO:0000259" key="5">
    <source>
        <dbReference type="Pfam" id="PF14833"/>
    </source>
</evidence>
<proteinExistence type="predicted"/>
<dbReference type="InterPro" id="IPR029154">
    <property type="entry name" value="HIBADH-like_NADP-bd"/>
</dbReference>
<name>A0A9E7ZSU3_9HYPH</name>
<dbReference type="PANTHER" id="PTHR22981:SF7">
    <property type="entry name" value="3-HYDROXYISOBUTYRATE DEHYDROGENASE, MITOCHONDRIAL"/>
    <property type="match status" value="1"/>
</dbReference>
<evidence type="ECO:0000313" key="6">
    <source>
        <dbReference type="EMBL" id="UZF85456.1"/>
    </source>
</evidence>
<reference evidence="6" key="1">
    <citation type="submission" date="2022-08" db="EMBL/GenBank/DDBJ databases">
        <title>Complete Genome Sequences of 2 Bosea sp. soil isolates.</title>
        <authorList>
            <person name="Alvarez Arevalo M."/>
            <person name="Sterndorff E.B."/>
            <person name="Faurdal D."/>
            <person name="Joergensen T.S."/>
            <person name="Weber T."/>
        </authorList>
    </citation>
    <scope>NUCLEOTIDE SEQUENCE</scope>
    <source>
        <strain evidence="6">NBC_00436</strain>
    </source>
</reference>
<evidence type="ECO:0000259" key="4">
    <source>
        <dbReference type="Pfam" id="PF03446"/>
    </source>
</evidence>
<dbReference type="InterPro" id="IPR036291">
    <property type="entry name" value="NAD(P)-bd_dom_sf"/>
</dbReference>
<evidence type="ECO:0000256" key="1">
    <source>
        <dbReference type="ARBA" id="ARBA00023002"/>
    </source>
</evidence>
<dbReference type="AlphaFoldDB" id="A0A9E7ZSU3"/>
<dbReference type="GO" id="GO:0051287">
    <property type="term" value="F:NAD binding"/>
    <property type="evidence" value="ECO:0007669"/>
    <property type="project" value="InterPro"/>
</dbReference>
<sequence length="298" mass="30650">MAPTLGFIGLGAMGAPMTARLLDAGYIVVVYDTDETSLTAVSAKGARRASSAKDVAAQAEIIFCSLPNPQISREVALGADGITAGGKARIVVDISTTGPSMAATIAKGLADTGIAWVDAPVSGGIKGATNGTLAVIVSCDTAVFDEIQPILQIFGKQFYCGDKPGSAQVAKLGNNMIAAAVILLSAEALAMGVKAGLDPAVMCDIINASTGRNSATQDKFPRSVLPGTFDFGFKTSLSYKDVRMCVDEAEALGVPMVGGAMVRQFLAATQAKYGPNSDFTSMVKIIEDWAGVEIRSKA</sequence>
<dbReference type="PIRSF" id="PIRSF000103">
    <property type="entry name" value="HIBADH"/>
    <property type="match status" value="1"/>
</dbReference>
<organism evidence="6">
    <name type="scientific">Bosea sp. NBC_00436</name>
    <dbReference type="NCBI Taxonomy" id="2969620"/>
    <lineage>
        <taxon>Bacteria</taxon>
        <taxon>Pseudomonadati</taxon>
        <taxon>Pseudomonadota</taxon>
        <taxon>Alphaproteobacteria</taxon>
        <taxon>Hyphomicrobiales</taxon>
        <taxon>Boseaceae</taxon>
        <taxon>Bosea</taxon>
    </lineage>
</organism>